<reference evidence="3 4" key="1">
    <citation type="submission" date="2024-06" db="EMBL/GenBank/DDBJ databases">
        <title>A chromosome-level genome assembly of beet webworm, Loxostege sticticalis.</title>
        <authorList>
            <person name="Zhang Y."/>
        </authorList>
    </citation>
    <scope>NUCLEOTIDE SEQUENCE [LARGE SCALE GENOMIC DNA]</scope>
    <source>
        <strain evidence="3">AQ028</strain>
        <tissue evidence="3">Male pupae</tissue>
    </source>
</reference>
<feature type="domain" description="DUF7041" evidence="2">
    <location>
        <begin position="20"/>
        <end position="102"/>
    </location>
</feature>
<name>A0ABD0T516_LOXSC</name>
<dbReference type="InterPro" id="IPR055469">
    <property type="entry name" value="DUF7041"/>
</dbReference>
<evidence type="ECO:0000313" key="4">
    <source>
        <dbReference type="Proteomes" id="UP001549921"/>
    </source>
</evidence>
<dbReference type="Proteomes" id="UP001549921">
    <property type="component" value="Unassembled WGS sequence"/>
</dbReference>
<protein>
    <recommendedName>
        <fullName evidence="2">DUF7041 domain-containing protein</fullName>
    </recommendedName>
</protein>
<gene>
    <name evidence="3" type="ORF">ABMA28_016580</name>
</gene>
<comment type="caution">
    <text evidence="3">The sequence shown here is derived from an EMBL/GenBank/DDBJ whole genome shotgun (WGS) entry which is preliminary data.</text>
</comment>
<proteinExistence type="predicted"/>
<sequence length="274" mass="30688">MEGNTGTSQPEAVCKIGMKIPPFWAQEPALWFAQIEGNFFISGITADSTKFYHVIAQLDHQYAAEVKDIITAPPKENKYEKLKNELIKRLSESQEKKVKQLLVHEELGDRKPSQFLRHLQTLAGQNIPDTFLRTLWSSRLPQNIQTVIATQPNTTLEAVAELADKVYEIAPPTPVLASIGPGTSSHVVSELSKQIEELTRQVSSLQGQVRANNRGRFPRRRSATPNRNRSRSDSNHRNNGHCWYHSHFGAKARKCTTPCSYATSSSLNANGSRN</sequence>
<organism evidence="3 4">
    <name type="scientific">Loxostege sticticalis</name>
    <name type="common">Beet webworm moth</name>
    <dbReference type="NCBI Taxonomy" id="481309"/>
    <lineage>
        <taxon>Eukaryota</taxon>
        <taxon>Metazoa</taxon>
        <taxon>Ecdysozoa</taxon>
        <taxon>Arthropoda</taxon>
        <taxon>Hexapoda</taxon>
        <taxon>Insecta</taxon>
        <taxon>Pterygota</taxon>
        <taxon>Neoptera</taxon>
        <taxon>Endopterygota</taxon>
        <taxon>Lepidoptera</taxon>
        <taxon>Glossata</taxon>
        <taxon>Ditrysia</taxon>
        <taxon>Pyraloidea</taxon>
        <taxon>Crambidae</taxon>
        <taxon>Pyraustinae</taxon>
        <taxon>Loxostege</taxon>
    </lineage>
</organism>
<dbReference type="PANTHER" id="PTHR33327">
    <property type="entry name" value="ENDONUCLEASE"/>
    <property type="match status" value="1"/>
</dbReference>
<evidence type="ECO:0000259" key="2">
    <source>
        <dbReference type="Pfam" id="PF23055"/>
    </source>
</evidence>
<evidence type="ECO:0000313" key="3">
    <source>
        <dbReference type="EMBL" id="KAL0838448.1"/>
    </source>
</evidence>
<dbReference type="Pfam" id="PF23055">
    <property type="entry name" value="DUF7041"/>
    <property type="match status" value="1"/>
</dbReference>
<evidence type="ECO:0000256" key="1">
    <source>
        <dbReference type="SAM" id="MobiDB-lite"/>
    </source>
</evidence>
<feature type="region of interest" description="Disordered" evidence="1">
    <location>
        <begin position="201"/>
        <end position="240"/>
    </location>
</feature>
<dbReference type="PANTHER" id="PTHR33327:SF3">
    <property type="entry name" value="RNA-DIRECTED DNA POLYMERASE"/>
    <property type="match status" value="1"/>
</dbReference>
<accession>A0ABD0T516</accession>
<dbReference type="AlphaFoldDB" id="A0ABD0T516"/>
<dbReference type="EMBL" id="JBEDNZ010000009">
    <property type="protein sequence ID" value="KAL0838448.1"/>
    <property type="molecule type" value="Genomic_DNA"/>
</dbReference>